<keyword evidence="1" id="KW-1133">Transmembrane helix</keyword>
<accession>A0A328AN06</accession>
<feature type="transmembrane region" description="Helical" evidence="1">
    <location>
        <begin position="30"/>
        <end position="54"/>
    </location>
</feature>
<evidence type="ECO:0000256" key="2">
    <source>
        <dbReference type="SAM" id="SignalP"/>
    </source>
</evidence>
<proteinExistence type="predicted"/>
<protein>
    <recommendedName>
        <fullName evidence="5">YMGG-like Gly-zipper domain-containing protein</fullName>
    </recommendedName>
</protein>
<evidence type="ECO:0008006" key="5">
    <source>
        <dbReference type="Google" id="ProtNLM"/>
    </source>
</evidence>
<keyword evidence="2" id="KW-0732">Signal</keyword>
<evidence type="ECO:0000256" key="1">
    <source>
        <dbReference type="SAM" id="Phobius"/>
    </source>
</evidence>
<name>A0A328AN06_9CAUL</name>
<keyword evidence="1" id="KW-0472">Membrane</keyword>
<dbReference type="PROSITE" id="PS51257">
    <property type="entry name" value="PROKAR_LIPOPROTEIN"/>
    <property type="match status" value="1"/>
</dbReference>
<evidence type="ECO:0000313" key="3">
    <source>
        <dbReference type="EMBL" id="RAK56373.1"/>
    </source>
</evidence>
<feature type="chain" id="PRO_5016353631" description="YMGG-like Gly-zipper domain-containing protein" evidence="2">
    <location>
        <begin position="19"/>
        <end position="61"/>
    </location>
</feature>
<dbReference type="AlphaFoldDB" id="A0A328AN06"/>
<keyword evidence="4" id="KW-1185">Reference proteome</keyword>
<organism evidence="3 4">
    <name type="scientific">Phenylobacterium soli</name>
    <dbReference type="NCBI Taxonomy" id="2170551"/>
    <lineage>
        <taxon>Bacteria</taxon>
        <taxon>Pseudomonadati</taxon>
        <taxon>Pseudomonadota</taxon>
        <taxon>Alphaproteobacteria</taxon>
        <taxon>Caulobacterales</taxon>
        <taxon>Caulobacteraceae</taxon>
        <taxon>Phenylobacterium</taxon>
    </lineage>
</organism>
<dbReference type="Proteomes" id="UP000249254">
    <property type="component" value="Unassembled WGS sequence"/>
</dbReference>
<sequence>MTKLSTLIVAGAAALALAGCGHNTEQRAATGAAAGAVVAGPVGAVIGAGAGVVVSKANKGH</sequence>
<evidence type="ECO:0000313" key="4">
    <source>
        <dbReference type="Proteomes" id="UP000249254"/>
    </source>
</evidence>
<keyword evidence="1" id="KW-0812">Transmembrane</keyword>
<comment type="caution">
    <text evidence="3">The sequence shown here is derived from an EMBL/GenBank/DDBJ whole genome shotgun (WGS) entry which is preliminary data.</text>
</comment>
<gene>
    <name evidence="3" type="ORF">DJ017_14285</name>
</gene>
<reference evidence="4" key="1">
    <citation type="submission" date="2018-05" db="EMBL/GenBank/DDBJ databases">
        <authorList>
            <person name="Li X."/>
        </authorList>
    </citation>
    <scope>NUCLEOTIDE SEQUENCE [LARGE SCALE GENOMIC DNA]</scope>
    <source>
        <strain evidence="4">LX32</strain>
    </source>
</reference>
<feature type="signal peptide" evidence="2">
    <location>
        <begin position="1"/>
        <end position="18"/>
    </location>
</feature>
<dbReference type="EMBL" id="QFYQ01000001">
    <property type="protein sequence ID" value="RAK56373.1"/>
    <property type="molecule type" value="Genomic_DNA"/>
</dbReference>
<dbReference type="RefSeq" id="WP_111530120.1">
    <property type="nucleotide sequence ID" value="NZ_JBHRSG010000003.1"/>
</dbReference>